<comment type="caution">
    <text evidence="3">The sequence shown here is derived from an EMBL/GenBank/DDBJ whole genome shotgun (WGS) entry which is preliminary data.</text>
</comment>
<dbReference type="RefSeq" id="WP_012557530.1">
    <property type="nucleotide sequence ID" value="NZ_JACBZV010000001.1"/>
</dbReference>
<gene>
    <name evidence="2" type="ORF">GGE66_005089</name>
    <name evidence="3" type="ORF">GGI64_000658</name>
</gene>
<evidence type="ECO:0008006" key="6">
    <source>
        <dbReference type="Google" id="ProtNLM"/>
    </source>
</evidence>
<evidence type="ECO:0000313" key="5">
    <source>
        <dbReference type="Proteomes" id="UP000535276"/>
    </source>
</evidence>
<dbReference type="PROSITE" id="PS51257">
    <property type="entry name" value="PROKAR_LIPOPROTEIN"/>
    <property type="match status" value="1"/>
</dbReference>
<dbReference type="Proteomes" id="UP000517187">
    <property type="component" value="Unassembled WGS sequence"/>
</dbReference>
<feature type="signal peptide" evidence="1">
    <location>
        <begin position="1"/>
        <end position="24"/>
    </location>
</feature>
<keyword evidence="1" id="KW-0732">Signal</keyword>
<protein>
    <recommendedName>
        <fullName evidence="6">Lipoprotein</fullName>
    </recommendedName>
</protein>
<name>A0A7Z0DUP6_RHILE</name>
<reference evidence="3 5" key="1">
    <citation type="submission" date="2020-07" db="EMBL/GenBank/DDBJ databases">
        <title>Genomic Encyclopedia of Type Strains, Phase IV (KMG-V): Genome sequencing to study the core and pangenomes of soil and plant-associated prokaryotes.</title>
        <authorList>
            <person name="Whitman W."/>
        </authorList>
    </citation>
    <scope>NUCLEOTIDE SEQUENCE [LARGE SCALE GENOMIC DNA]</scope>
    <source>
        <strain evidence="2 4">SEMIA 4011</strain>
        <strain evidence="3 5">SEMIA 4052</strain>
    </source>
</reference>
<proteinExistence type="predicted"/>
<evidence type="ECO:0000313" key="4">
    <source>
        <dbReference type="Proteomes" id="UP000517187"/>
    </source>
</evidence>
<dbReference type="Proteomes" id="UP000535276">
    <property type="component" value="Unassembled WGS sequence"/>
</dbReference>
<dbReference type="EMBL" id="JACIIJ010000014">
    <property type="protein sequence ID" value="MBB6224088.1"/>
    <property type="molecule type" value="Genomic_DNA"/>
</dbReference>
<sequence>MPTRTIIVLIAMALLAACVPTRQEYDSFVTLTQGSARARNEAVNICVKSFDANARRNAGIVTNASDKDAPRVACNRLLAAMISGRATYDDFVDIKSHKFTPKLIKIFQGR</sequence>
<feature type="chain" id="PRO_5036218717" description="Lipoprotein" evidence="1">
    <location>
        <begin position="25"/>
        <end position="110"/>
    </location>
</feature>
<evidence type="ECO:0000313" key="3">
    <source>
        <dbReference type="EMBL" id="NYJ09639.1"/>
    </source>
</evidence>
<accession>A0A7Z0DUP6</accession>
<organism evidence="3 5">
    <name type="scientific">Rhizobium leguminosarum</name>
    <dbReference type="NCBI Taxonomy" id="384"/>
    <lineage>
        <taxon>Bacteria</taxon>
        <taxon>Pseudomonadati</taxon>
        <taxon>Pseudomonadota</taxon>
        <taxon>Alphaproteobacteria</taxon>
        <taxon>Hyphomicrobiales</taxon>
        <taxon>Rhizobiaceae</taxon>
        <taxon>Rhizobium/Agrobacterium group</taxon>
        <taxon>Rhizobium</taxon>
    </lineage>
</organism>
<dbReference type="EMBL" id="JACBZV010000001">
    <property type="protein sequence ID" value="NYJ09639.1"/>
    <property type="molecule type" value="Genomic_DNA"/>
</dbReference>
<evidence type="ECO:0000313" key="2">
    <source>
        <dbReference type="EMBL" id="MBB6224088.1"/>
    </source>
</evidence>
<evidence type="ECO:0000256" key="1">
    <source>
        <dbReference type="SAM" id="SignalP"/>
    </source>
</evidence>
<dbReference type="AlphaFoldDB" id="A0A7Z0DUP6"/>